<gene>
    <name evidence="1" type="ORF">GCM10010911_55280</name>
</gene>
<name>A0A916ZDB3_9BACL</name>
<reference evidence="1" key="2">
    <citation type="submission" date="2020-09" db="EMBL/GenBank/DDBJ databases">
        <authorList>
            <person name="Sun Q."/>
            <person name="Zhou Y."/>
        </authorList>
    </citation>
    <scope>NUCLEOTIDE SEQUENCE</scope>
    <source>
        <strain evidence="1">CGMCC 1.15178</strain>
    </source>
</reference>
<comment type="caution">
    <text evidence="1">The sequence shown here is derived from an EMBL/GenBank/DDBJ whole genome shotgun (WGS) entry which is preliminary data.</text>
</comment>
<reference evidence="1" key="1">
    <citation type="journal article" date="2014" name="Int. J. Syst. Evol. Microbiol.">
        <title>Complete genome sequence of Corynebacterium casei LMG S-19264T (=DSM 44701T), isolated from a smear-ripened cheese.</title>
        <authorList>
            <consortium name="US DOE Joint Genome Institute (JGI-PGF)"/>
            <person name="Walter F."/>
            <person name="Albersmeier A."/>
            <person name="Kalinowski J."/>
            <person name="Ruckert C."/>
        </authorList>
    </citation>
    <scope>NUCLEOTIDE SEQUENCE</scope>
    <source>
        <strain evidence="1">CGMCC 1.15178</strain>
    </source>
</reference>
<protein>
    <submittedName>
        <fullName evidence="1">Uncharacterized protein</fullName>
    </submittedName>
</protein>
<evidence type="ECO:0000313" key="2">
    <source>
        <dbReference type="Proteomes" id="UP000612456"/>
    </source>
</evidence>
<evidence type="ECO:0000313" key="1">
    <source>
        <dbReference type="EMBL" id="GGD89612.1"/>
    </source>
</evidence>
<dbReference type="Proteomes" id="UP000612456">
    <property type="component" value="Unassembled WGS sequence"/>
</dbReference>
<dbReference type="RefSeq" id="WP_188997102.1">
    <property type="nucleotide sequence ID" value="NZ_BMHP01000004.1"/>
</dbReference>
<keyword evidence="2" id="KW-1185">Reference proteome</keyword>
<proteinExistence type="predicted"/>
<dbReference type="EMBL" id="BMHP01000004">
    <property type="protein sequence ID" value="GGD89612.1"/>
    <property type="molecule type" value="Genomic_DNA"/>
</dbReference>
<dbReference type="AlphaFoldDB" id="A0A916ZDB3"/>
<organism evidence="1 2">
    <name type="scientific">Paenibacillus nasutitermitis</name>
    <dbReference type="NCBI Taxonomy" id="1652958"/>
    <lineage>
        <taxon>Bacteria</taxon>
        <taxon>Bacillati</taxon>
        <taxon>Bacillota</taxon>
        <taxon>Bacilli</taxon>
        <taxon>Bacillales</taxon>
        <taxon>Paenibacillaceae</taxon>
        <taxon>Paenibacillus</taxon>
    </lineage>
</organism>
<sequence>MNKQLLAILKKMYKHDNTYYDAERGIALYKTDMLKPQETELLQQNKWAPNEIELIRHDELNRKLIGMQSEEQLSWHVVARIFIAGVGGSFPAGISTLMNYHQMIHMREHDYQEAERFMSCKRCGFHKDQWEHLSWIRYAVHLGNAYGSTIGAYAHLTELLQLLQSGSIEPTDEDKSKFKQLLQLLDAADDSETPGQFEKRLTAAKLLKGTAGMRRSILQSLAMVGVIPNRILSISPDSRVDNEQILNGELLLNNTKGRSDMEMPWAGWQGGLGVDWDKTLQLFGTCYGEDALRPTY</sequence>
<accession>A0A916ZDB3</accession>